<dbReference type="Gene3D" id="2.170.270.10">
    <property type="entry name" value="SET domain"/>
    <property type="match status" value="1"/>
</dbReference>
<feature type="region of interest" description="Disordered" evidence="3">
    <location>
        <begin position="714"/>
        <end position="1056"/>
    </location>
</feature>
<evidence type="ECO:0000259" key="4">
    <source>
        <dbReference type="PROSITE" id="PS50280"/>
    </source>
</evidence>
<dbReference type="PANTHER" id="PTHR45747">
    <property type="entry name" value="HISTONE-LYSINE N-METHYLTRANSFERASE E(Z)"/>
    <property type="match status" value="1"/>
</dbReference>
<dbReference type="SMART" id="SM00317">
    <property type="entry name" value="SET"/>
    <property type="match status" value="1"/>
</dbReference>
<dbReference type="Proteomes" id="UP000297716">
    <property type="component" value="Unassembled WGS sequence"/>
</dbReference>
<feature type="compositionally biased region" description="Polar residues" evidence="3">
    <location>
        <begin position="922"/>
        <end position="939"/>
    </location>
</feature>
<accession>A0A4Z0Z9P1</accession>
<feature type="compositionally biased region" description="Acidic residues" evidence="3">
    <location>
        <begin position="764"/>
        <end position="776"/>
    </location>
</feature>
<feature type="compositionally biased region" description="Basic residues" evidence="3">
    <location>
        <begin position="999"/>
        <end position="1008"/>
    </location>
</feature>
<feature type="compositionally biased region" description="Basic residues" evidence="3">
    <location>
        <begin position="898"/>
        <end position="907"/>
    </location>
</feature>
<keyword evidence="2" id="KW-0804">Transcription</keyword>
<feature type="compositionally biased region" description="Polar residues" evidence="3">
    <location>
        <begin position="966"/>
        <end position="980"/>
    </location>
</feature>
<name>A0A4Z0Z9P1_9PEZI</name>
<proteinExistence type="predicted"/>
<feature type="region of interest" description="Disordered" evidence="3">
    <location>
        <begin position="396"/>
        <end position="415"/>
    </location>
</feature>
<dbReference type="InterPro" id="IPR040968">
    <property type="entry name" value="EZH2_MCSS_fung"/>
</dbReference>
<feature type="compositionally biased region" description="Basic residues" evidence="3">
    <location>
        <begin position="1044"/>
        <end position="1056"/>
    </location>
</feature>
<dbReference type="SUPFAM" id="SSF82199">
    <property type="entry name" value="SET domain"/>
    <property type="match status" value="1"/>
</dbReference>
<sequence length="1056" mass="118698">MPRTDLSRQAVISDSEEPDDTRSPTFRSRKPISPPTLTRQSSGTGQTDLTSLPTSTPSTTSQGPSQKSASQDVKGSSLTNWSSNTAKPTTHDEVNAAFSHQQHANQRTPRTQTPKKGDVSLSKLETSLRDFSREIGVNHAKLTTRLIHDAWKRDAPQQRLISKKDWFAGMKLEPVSPASKSTEAMRIKTKQVGQGRSGKQEKRERYPVVCIKTNQEPTPRYNFHHVEIRKNILSPNTMLTYVPHLRDLADNEEGVYRRWLENLETMDKTSGFATLSRHEKVVKTIQKERATTLLEYLDFWLARLGIEHCTKAALIRHVATQSDAVTPQQKSSILNSCNDDSNSPRSARVVRTFSEAFDRVFDSRELGEHAVPLRDVLLLDKSVDAIVDSKKYMKDTPSQAKTAEEDNSHSCEHGEYGVDNERKRFSVEVVGGLSPMIRQQLAQRLKGTNNDINSPRKTINPCGEECFLKGRPGTRSRPWNETEVMLLRSFYLSFHDTSIPVQCSTAVATGRPCWDVQRQMDKLDLSLPDVTEPPPVQVKPLPCCGADERAMPKNTDDEVLHVIGCQNCALQRGKSKAVVLGKSKISGYGLFTTEDIAQDEFVIEYVGELISQDEGVRREARRGDVFDESSNSSYLFTLLEQEGIWVDAAIYGNLSRYINHQDTNCNVTPKIMYVNGEYRIKFTSVREIKAGEELFFHYGENFPNLTKKLLQEEKAEKKRRKAKEQAATLENGEKVKKKPGRKPGKKPGRKPGRKPKKTFASFESEGENEEVNEEPVDNPFVNINPLLARKRKRDPINDSDSGEYRPDIADSQDDTQSGTAPAVPFRSQPHLTPVGKTKRKRLPNGTFAAGSYPDSDKGDEDEEEYSPRRAAKRLRTLPEDTSTTGANEDPPAPIFTTPKRRGRKPKIRINPTAHDENIPIVQESNYGSTRASLQNSSRYSHTEARLELDDGPHPDETPSRLRARRANNQAVESSPLSTPGDSGPNYTEPEMSDSDIPQPRKRGRKKKIGAADDEYNGGSWTDSDGTKHLGAQEDSDDDEGPIDRRRRRRRPARYED</sequence>
<dbReference type="GO" id="GO:0046976">
    <property type="term" value="F:histone H3K27 methyltransferase activity"/>
    <property type="evidence" value="ECO:0007669"/>
    <property type="project" value="TreeGrafter"/>
</dbReference>
<feature type="compositionally biased region" description="Low complexity" evidence="3">
    <location>
        <begin position="46"/>
        <end position="68"/>
    </location>
</feature>
<dbReference type="PANTHER" id="PTHR45747:SF4">
    <property type="entry name" value="HISTONE-LYSINE N-METHYLTRANSFERASE E(Z)"/>
    <property type="match status" value="1"/>
</dbReference>
<dbReference type="EMBL" id="SKBN01000003">
    <property type="protein sequence ID" value="TGJ88401.1"/>
    <property type="molecule type" value="Genomic_DNA"/>
</dbReference>
<evidence type="ECO:0000256" key="1">
    <source>
        <dbReference type="ARBA" id="ARBA00023015"/>
    </source>
</evidence>
<evidence type="ECO:0000313" key="6">
    <source>
        <dbReference type="Proteomes" id="UP000297716"/>
    </source>
</evidence>
<dbReference type="Pfam" id="PF18601">
    <property type="entry name" value="EZH2_N"/>
    <property type="match status" value="1"/>
</dbReference>
<feature type="region of interest" description="Disordered" evidence="3">
    <location>
        <begin position="1"/>
        <end position="120"/>
    </location>
</feature>
<dbReference type="Pfam" id="PF00856">
    <property type="entry name" value="SET"/>
    <property type="match status" value="1"/>
</dbReference>
<evidence type="ECO:0000256" key="2">
    <source>
        <dbReference type="ARBA" id="ARBA00023163"/>
    </source>
</evidence>
<dbReference type="InterPro" id="IPR040595">
    <property type="entry name" value="EZH2_N"/>
</dbReference>
<keyword evidence="6" id="KW-1185">Reference proteome</keyword>
<feature type="domain" description="SET" evidence="4">
    <location>
        <begin position="576"/>
        <end position="699"/>
    </location>
</feature>
<feature type="compositionally biased region" description="Basic and acidic residues" evidence="3">
    <location>
        <begin position="402"/>
        <end position="415"/>
    </location>
</feature>
<dbReference type="GO" id="GO:0003682">
    <property type="term" value="F:chromatin binding"/>
    <property type="evidence" value="ECO:0007669"/>
    <property type="project" value="TreeGrafter"/>
</dbReference>
<reference evidence="5 6" key="1">
    <citation type="submission" date="2019-03" db="EMBL/GenBank/DDBJ databases">
        <title>Draft genome sequence of Xylaria hypoxylon DSM 108379, a ubiquitous saprotrophic-parasitic fungi on hardwood.</title>
        <authorList>
            <person name="Buettner E."/>
            <person name="Leonhardt S."/>
            <person name="Gebauer A.M."/>
            <person name="Liers C."/>
            <person name="Hofrichter M."/>
            <person name="Kellner H."/>
        </authorList>
    </citation>
    <scope>NUCLEOTIDE SEQUENCE [LARGE SCALE GENOMIC DNA]</scope>
    <source>
        <strain evidence="5 6">DSM 108379</strain>
    </source>
</reference>
<dbReference type="GO" id="GO:0005634">
    <property type="term" value="C:nucleus"/>
    <property type="evidence" value="ECO:0007669"/>
    <property type="project" value="TreeGrafter"/>
</dbReference>
<keyword evidence="1" id="KW-0805">Transcription regulation</keyword>
<dbReference type="PROSITE" id="PS50280">
    <property type="entry name" value="SET"/>
    <property type="match status" value="1"/>
</dbReference>
<dbReference type="OrthoDB" id="6141102at2759"/>
<evidence type="ECO:0000313" key="5">
    <source>
        <dbReference type="EMBL" id="TGJ88401.1"/>
    </source>
</evidence>
<dbReference type="InterPro" id="IPR001214">
    <property type="entry name" value="SET_dom"/>
</dbReference>
<evidence type="ECO:0000256" key="3">
    <source>
        <dbReference type="SAM" id="MobiDB-lite"/>
    </source>
</evidence>
<organism evidence="5 6">
    <name type="scientific">Xylaria hypoxylon</name>
    <dbReference type="NCBI Taxonomy" id="37992"/>
    <lineage>
        <taxon>Eukaryota</taxon>
        <taxon>Fungi</taxon>
        <taxon>Dikarya</taxon>
        <taxon>Ascomycota</taxon>
        <taxon>Pezizomycotina</taxon>
        <taxon>Sordariomycetes</taxon>
        <taxon>Xylariomycetidae</taxon>
        <taxon>Xylariales</taxon>
        <taxon>Xylariaceae</taxon>
        <taxon>Xylaria</taxon>
    </lineage>
</organism>
<protein>
    <recommendedName>
        <fullName evidence="4">SET domain-containing protein</fullName>
    </recommendedName>
</protein>
<dbReference type="STRING" id="37992.A0A4Z0Z9P1"/>
<comment type="caution">
    <text evidence="5">The sequence shown here is derived from an EMBL/GenBank/DDBJ whole genome shotgun (WGS) entry which is preliminary data.</text>
</comment>
<dbReference type="InterPro" id="IPR046341">
    <property type="entry name" value="SET_dom_sf"/>
</dbReference>
<feature type="compositionally biased region" description="Polar residues" evidence="3">
    <location>
        <begin position="98"/>
        <end position="114"/>
    </location>
</feature>
<feature type="compositionally biased region" description="Polar residues" evidence="3">
    <location>
        <begin position="69"/>
        <end position="88"/>
    </location>
</feature>
<feature type="compositionally biased region" description="Basic residues" evidence="3">
    <location>
        <begin position="735"/>
        <end position="757"/>
    </location>
</feature>
<dbReference type="AlphaFoldDB" id="A0A4Z0Z9P1"/>
<dbReference type="InterPro" id="IPR045318">
    <property type="entry name" value="EZH1/2-like"/>
</dbReference>
<dbReference type="Pfam" id="PF18600">
    <property type="entry name" value="Ezh2_MCSS_fung"/>
    <property type="match status" value="1"/>
</dbReference>
<feature type="region of interest" description="Disordered" evidence="3">
    <location>
        <begin position="177"/>
        <end position="204"/>
    </location>
</feature>
<dbReference type="GO" id="GO:0031507">
    <property type="term" value="P:heterochromatin formation"/>
    <property type="evidence" value="ECO:0007669"/>
    <property type="project" value="TreeGrafter"/>
</dbReference>
<feature type="compositionally biased region" description="Polar residues" evidence="3">
    <location>
        <begin position="35"/>
        <end position="45"/>
    </location>
</feature>
<feature type="compositionally biased region" description="Basic and acidic residues" evidence="3">
    <location>
        <begin position="940"/>
        <end position="959"/>
    </location>
</feature>
<gene>
    <name evidence="5" type="ORF">E0Z10_g322</name>
</gene>